<keyword evidence="4" id="KW-0560">Oxidoreductase</keyword>
<dbReference type="EMBL" id="JARVKM010000037">
    <property type="protein sequence ID" value="KAK9775090.1"/>
    <property type="molecule type" value="Genomic_DNA"/>
</dbReference>
<dbReference type="InterPro" id="IPR036291">
    <property type="entry name" value="NAD(P)-bd_dom_sf"/>
</dbReference>
<evidence type="ECO:0000256" key="4">
    <source>
        <dbReference type="ARBA" id="ARBA00023002"/>
    </source>
</evidence>
<evidence type="ECO:0000256" key="3">
    <source>
        <dbReference type="ARBA" id="ARBA00022679"/>
    </source>
</evidence>
<reference evidence="6 7" key="1">
    <citation type="submission" date="2024-02" db="EMBL/GenBank/DDBJ databases">
        <title>First draft genome assembly of two strains of Seiridium cardinale.</title>
        <authorList>
            <person name="Emiliani G."/>
            <person name="Scali E."/>
        </authorList>
    </citation>
    <scope>NUCLEOTIDE SEQUENCE [LARGE SCALE GENOMIC DNA]</scope>
    <source>
        <strain evidence="6 7">BM-138-000479</strain>
    </source>
</reference>
<keyword evidence="3" id="KW-0808">Transferase</keyword>
<dbReference type="Pfam" id="PF08659">
    <property type="entry name" value="KR"/>
    <property type="match status" value="1"/>
</dbReference>
<dbReference type="PANTHER" id="PTHR43775:SF20">
    <property type="entry name" value="HYBRID PKS-NRPS SYNTHETASE APDA"/>
    <property type="match status" value="1"/>
</dbReference>
<gene>
    <name evidence="6" type="ORF">SCAR479_08364</name>
</gene>
<evidence type="ECO:0000313" key="7">
    <source>
        <dbReference type="Proteomes" id="UP001465668"/>
    </source>
</evidence>
<dbReference type="Proteomes" id="UP001465668">
    <property type="component" value="Unassembled WGS sequence"/>
</dbReference>
<dbReference type="InterPro" id="IPR013968">
    <property type="entry name" value="PKS_KR"/>
</dbReference>
<comment type="caution">
    <text evidence="6">The sequence shown here is derived from an EMBL/GenBank/DDBJ whole genome shotgun (WGS) entry which is preliminary data.</text>
</comment>
<evidence type="ECO:0000313" key="6">
    <source>
        <dbReference type="EMBL" id="KAK9775090.1"/>
    </source>
</evidence>
<sequence>MYVATPLNYVKDRRQRAIELNGDQSFVEVTGTDTGRFWVKRAEGIVSNRYITGTTRPTPAARSRALGRRCSPRVLVGSWAELSAPFPSISKRRRYQRRAHAHVEDCQRKVAAPACRALARGTVCGTVLCGAGFEYAEHVLRERAPVHLVPFFPLLLLPCWAGSGLAALDMPGLEEAAIDLVFSMETCFGLSNRRLSLVVTQFDSGLCKLLDYLHYQDSVAVLSGIPDQIELKTSHSSLSAVNTPLGSMFLVIGNDVAIGTSHIVLISSLVSIVKVPCESTVPVPDSGLDKGQLVASIFAHIVAAQILQFLESRQTLITQNVPAVIAMALDTQAVDRDVHVVYTVDTGDNEVPASWIRLSRYILQSDVEELLYGISPCCFISFSSDEPQHLRMRTLKAAIRPHCRMLLPWQHWSSSTVAFDFSQKIDPEEKAEVTVYWAAMLPLDQVARATNSQDHLSVIDWTSTKPAPVRASRPDSVPMFKSKGSTVPIGLSNNFDREALEFAFCPDVMRPKVNGGINLDRLFYDTDLDFLVFVSSVNCVVGNVSQANYAAANTFLCGLAAQRRKRGLRTAAVNIGAIIGAGYLERESRRELDALVQRLNLLRLSEED</sequence>
<dbReference type="SUPFAM" id="SSF51735">
    <property type="entry name" value="NAD(P)-binding Rossmann-fold domains"/>
    <property type="match status" value="1"/>
</dbReference>
<feature type="domain" description="Ketoreductase" evidence="5">
    <location>
        <begin position="434"/>
        <end position="581"/>
    </location>
</feature>
<organism evidence="6 7">
    <name type="scientific">Seiridium cardinale</name>
    <dbReference type="NCBI Taxonomy" id="138064"/>
    <lineage>
        <taxon>Eukaryota</taxon>
        <taxon>Fungi</taxon>
        <taxon>Dikarya</taxon>
        <taxon>Ascomycota</taxon>
        <taxon>Pezizomycotina</taxon>
        <taxon>Sordariomycetes</taxon>
        <taxon>Xylariomycetidae</taxon>
        <taxon>Amphisphaeriales</taxon>
        <taxon>Sporocadaceae</taxon>
        <taxon>Seiridium</taxon>
    </lineage>
</organism>
<evidence type="ECO:0000256" key="1">
    <source>
        <dbReference type="ARBA" id="ARBA00022450"/>
    </source>
</evidence>
<proteinExistence type="predicted"/>
<keyword evidence="2" id="KW-0597">Phosphoprotein</keyword>
<dbReference type="InterPro" id="IPR057326">
    <property type="entry name" value="KR_dom"/>
</dbReference>
<protein>
    <submittedName>
        <fullName evidence="6">Polyketide synthase</fullName>
    </submittedName>
</protein>
<name>A0ABR2XNA9_9PEZI</name>
<evidence type="ECO:0000259" key="5">
    <source>
        <dbReference type="SMART" id="SM00822"/>
    </source>
</evidence>
<evidence type="ECO:0000256" key="2">
    <source>
        <dbReference type="ARBA" id="ARBA00022553"/>
    </source>
</evidence>
<dbReference type="InterPro" id="IPR050091">
    <property type="entry name" value="PKS_NRPS_Biosynth_Enz"/>
</dbReference>
<accession>A0ABR2XNA9</accession>
<keyword evidence="7" id="KW-1185">Reference proteome</keyword>
<dbReference type="Gene3D" id="3.40.50.720">
    <property type="entry name" value="NAD(P)-binding Rossmann-like Domain"/>
    <property type="match status" value="1"/>
</dbReference>
<dbReference type="SMART" id="SM00822">
    <property type="entry name" value="PKS_KR"/>
    <property type="match status" value="1"/>
</dbReference>
<dbReference type="PANTHER" id="PTHR43775">
    <property type="entry name" value="FATTY ACID SYNTHASE"/>
    <property type="match status" value="1"/>
</dbReference>
<keyword evidence="1" id="KW-0596">Phosphopantetheine</keyword>